<gene>
    <name evidence="1" type="ORF">CBM2613_B50235</name>
</gene>
<dbReference type="EMBL" id="OFTH01000047">
    <property type="protein sequence ID" value="SOZ73093.1"/>
    <property type="molecule type" value="Genomic_DNA"/>
</dbReference>
<dbReference type="Proteomes" id="UP000256952">
    <property type="component" value="Chromosome CBM2613_b"/>
</dbReference>
<evidence type="ECO:0000313" key="1">
    <source>
        <dbReference type="EMBL" id="SOZ73093.1"/>
    </source>
</evidence>
<organism evidence="1">
    <name type="scientific">Cupriavidus taiwanensis</name>
    <dbReference type="NCBI Taxonomy" id="164546"/>
    <lineage>
        <taxon>Bacteria</taxon>
        <taxon>Pseudomonadati</taxon>
        <taxon>Pseudomonadota</taxon>
        <taxon>Betaproteobacteria</taxon>
        <taxon>Burkholderiales</taxon>
        <taxon>Burkholderiaceae</taxon>
        <taxon>Cupriavidus</taxon>
    </lineage>
</organism>
<name>A0A375EAM6_9BURK</name>
<reference evidence="1" key="1">
    <citation type="submission" date="2018-01" db="EMBL/GenBank/DDBJ databases">
        <authorList>
            <person name="Clerissi C."/>
        </authorList>
    </citation>
    <scope>NUCLEOTIDE SEQUENCE</scope>
    <source>
        <strain evidence="1">Cupriavidus taiwanensis STM 8556</strain>
    </source>
</reference>
<proteinExistence type="predicted"/>
<sequence>MRGAADARLVHRCSERYIERRGAALRQRRAHGGGAIMCAVAGIVDWVPRRYVSFFAYHYGHKKAGCSGYDHATGRSR</sequence>
<accession>A0A375EAM6</accession>
<comment type="caution">
    <text evidence="1">The sequence shown here is derived from an EMBL/GenBank/DDBJ whole genome shotgun (WGS) entry which is preliminary data.</text>
</comment>
<protein>
    <submittedName>
        <fullName evidence="1">Uncharacterized protein</fullName>
    </submittedName>
</protein>
<dbReference type="AlphaFoldDB" id="A0A375EAM6"/>